<dbReference type="InterPro" id="IPR002575">
    <property type="entry name" value="Aminoglycoside_PTrfase"/>
</dbReference>
<dbReference type="PANTHER" id="PTHR21064">
    <property type="entry name" value="AMINOGLYCOSIDE PHOSPHOTRANSFERASE DOMAIN-CONTAINING PROTEIN-RELATED"/>
    <property type="match status" value="1"/>
</dbReference>
<keyword evidence="4" id="KW-1185">Reference proteome</keyword>
<organism evidence="3 4">
    <name type="scientific">Sinomonas terricola</name>
    <dbReference type="NCBI Taxonomy" id="3110330"/>
    <lineage>
        <taxon>Bacteria</taxon>
        <taxon>Bacillati</taxon>
        <taxon>Actinomycetota</taxon>
        <taxon>Actinomycetes</taxon>
        <taxon>Micrococcales</taxon>
        <taxon>Micrococcaceae</taxon>
        <taxon>Sinomonas</taxon>
    </lineage>
</organism>
<dbReference type="InterPro" id="IPR050249">
    <property type="entry name" value="Pseudomonas-type_ThrB"/>
</dbReference>
<dbReference type="InterPro" id="IPR011009">
    <property type="entry name" value="Kinase-like_dom_sf"/>
</dbReference>
<evidence type="ECO:0000259" key="2">
    <source>
        <dbReference type="Pfam" id="PF01636"/>
    </source>
</evidence>
<dbReference type="SUPFAM" id="SSF56112">
    <property type="entry name" value="Protein kinase-like (PK-like)"/>
    <property type="match status" value="1"/>
</dbReference>
<proteinExistence type="inferred from homology"/>
<gene>
    <name evidence="3" type="ORF">SPF06_16755</name>
</gene>
<sequence length="346" mass="37434">MTAADQAEQLALEATARDAAAAFGCAPGSRIAFVTRRENHVFRVTNDDGDWALKLHRPGYRTAREIESEAAVCGLMASAGIRVPAPVRSLAGPYVAQVGPEGEPWQATMQAWVRDASPIGDSARVFLGGARPSDETLREFGRTMALMHRCAEDVGTPEGYERPAWDAEGLVGESPVWGRASELPALDGATRSLVRAAEERLARELRGLERSARTYGPIHADLTMENVLRDEAGLVVIDFDDMGEGWYVFDIATACFFFTGHPDADAMIRAVLAGYAVERPLAPEDALAWHPLLLARALTYLAWSVERPDEEATAFHVAELAPRIAAAARTYLDTGSTGWTDLPVGS</sequence>
<evidence type="ECO:0000313" key="4">
    <source>
        <dbReference type="Proteomes" id="UP001304769"/>
    </source>
</evidence>
<comment type="similarity">
    <text evidence="1">Belongs to the pseudomonas-type ThrB family.</text>
</comment>
<dbReference type="PANTHER" id="PTHR21064:SF6">
    <property type="entry name" value="AMINOGLYCOSIDE PHOSPHOTRANSFERASE DOMAIN-CONTAINING PROTEIN"/>
    <property type="match status" value="1"/>
</dbReference>
<dbReference type="RefSeq" id="WP_323280278.1">
    <property type="nucleotide sequence ID" value="NZ_JAYGGQ010000014.1"/>
</dbReference>
<protein>
    <submittedName>
        <fullName evidence="3">Phosphotransferase</fullName>
    </submittedName>
</protein>
<dbReference type="Pfam" id="PF01636">
    <property type="entry name" value="APH"/>
    <property type="match status" value="1"/>
</dbReference>
<evidence type="ECO:0000256" key="1">
    <source>
        <dbReference type="ARBA" id="ARBA00038240"/>
    </source>
</evidence>
<dbReference type="EMBL" id="JAYGGQ010000014">
    <property type="protein sequence ID" value="MEA5456386.1"/>
    <property type="molecule type" value="Genomic_DNA"/>
</dbReference>
<reference evidence="3 4" key="1">
    <citation type="submission" date="2023-12" db="EMBL/GenBank/DDBJ databases">
        <title>Sinomonas terricola sp. nov, isolated from litchi orchard soil in Guangdong, PR China.</title>
        <authorList>
            <person name="Jiaxin W."/>
            <person name="Yang Z."/>
            <person name="Honghui Z."/>
        </authorList>
    </citation>
    <scope>NUCLEOTIDE SEQUENCE [LARGE SCALE GENOMIC DNA]</scope>
    <source>
        <strain evidence="3 4">JGH33</strain>
    </source>
</reference>
<dbReference type="Gene3D" id="3.90.1200.10">
    <property type="match status" value="1"/>
</dbReference>
<comment type="caution">
    <text evidence="3">The sequence shown here is derived from an EMBL/GenBank/DDBJ whole genome shotgun (WGS) entry which is preliminary data.</text>
</comment>
<dbReference type="Proteomes" id="UP001304769">
    <property type="component" value="Unassembled WGS sequence"/>
</dbReference>
<accession>A0ABU5TAA9</accession>
<name>A0ABU5TAA9_9MICC</name>
<feature type="domain" description="Aminoglycoside phosphotransferase" evidence="2">
    <location>
        <begin position="37"/>
        <end position="277"/>
    </location>
</feature>
<evidence type="ECO:0000313" key="3">
    <source>
        <dbReference type="EMBL" id="MEA5456386.1"/>
    </source>
</evidence>